<dbReference type="Proteomes" id="UP000610746">
    <property type="component" value="Unassembled WGS sequence"/>
</dbReference>
<reference evidence="1" key="1">
    <citation type="submission" date="2020-05" db="EMBL/GenBank/DDBJ databases">
        <title>Genomic Encyclopedia of Type Strains, Phase IV (KMG-V): Genome sequencing to study the core and pangenomes of soil and plant-associated prokaryotes.</title>
        <authorList>
            <person name="Whitman W."/>
        </authorList>
    </citation>
    <scope>NUCLEOTIDE SEQUENCE</scope>
    <source>
        <strain evidence="1">16F</strain>
    </source>
</reference>
<dbReference type="EMBL" id="JABSNO010000009">
    <property type="protein sequence ID" value="NRS92470.1"/>
    <property type="molecule type" value="Genomic_DNA"/>
</dbReference>
<protein>
    <submittedName>
        <fullName evidence="1">Uncharacterized protein</fullName>
    </submittedName>
</protein>
<dbReference type="AlphaFoldDB" id="A0A8J8GAN5"/>
<name>A0A8J8GAN5_9FLAO</name>
<gene>
    <name evidence="1" type="ORF">HNQ03_001545</name>
</gene>
<comment type="caution">
    <text evidence="1">The sequence shown here is derived from an EMBL/GenBank/DDBJ whole genome shotgun (WGS) entry which is preliminary data.</text>
</comment>
<organism evidence="1 2">
    <name type="scientific">Frigoriflavimonas asaccharolytica</name>
    <dbReference type="NCBI Taxonomy" id="2735899"/>
    <lineage>
        <taxon>Bacteria</taxon>
        <taxon>Pseudomonadati</taxon>
        <taxon>Bacteroidota</taxon>
        <taxon>Flavobacteriia</taxon>
        <taxon>Flavobacteriales</taxon>
        <taxon>Weeksellaceae</taxon>
        <taxon>Frigoriflavimonas</taxon>
    </lineage>
</organism>
<accession>A0A8J8GAN5</accession>
<keyword evidence="2" id="KW-1185">Reference proteome</keyword>
<evidence type="ECO:0000313" key="2">
    <source>
        <dbReference type="Proteomes" id="UP000610746"/>
    </source>
</evidence>
<proteinExistence type="predicted"/>
<sequence length="82" mass="9500">MIFNSCVEFIVQKNLFFLVVELVDSFVGGNTFLAPIEVEILFLHLKKRLQRIAGISSKSNIFCKILKWKRFSFKKKSGNFVV</sequence>
<evidence type="ECO:0000313" key="1">
    <source>
        <dbReference type="EMBL" id="NRS92470.1"/>
    </source>
</evidence>